<proteinExistence type="predicted"/>
<sequence>MPPVKNSTPRMPLFGLPYEQFPPTPPDETWVFDENDRLHSPPSLPTYLKAPEAPRPPPGQFFPEPPLEGYELVEDPRYKRGFVYRARYDTSKQTIHRLRLLHIATPPNVYPKLQDGLYKAEPILGMIQMIPGIPFVFELNGDRTRTHTVGCVHMLDSLSMYPDYQEILRASVALAKLTWGCAAEEDSPAIPPIFSLVGLKINDRSAAREPFHQNAYDGSYSLGSTVMKGEGMGTFLPAVQADSPEASAQISAALQLLHDIHNRVMEKSLSFLELKLTQFYSRYNNIFGFGGSEPNGTSCQLNVSSLGETLVNAIGRVQGFWHPDQGNDPIDWSLFVLLLRLGPTGDPGPFCLARGGIYARELNSWIIFLTFKGTDLHSGFAPSEDRQAHLDWVNTELSAAWNLAGPQNRVGYVNYKGVLPMHRLGSLNVSPHTRFGNYGSSAPHKATQTNFALHGHVSLGDQAAFSNRHGREAVSNFMNSVEFAKLKLDMDVDDLLQRLTYEDSTAGHAVHLKPFPYHPLKDAETIRHNLSHYHWLAQEAHLFNLGITKKALNDAKAKRGLLWEEDPSLSVKRSASSASDSFDPSQIKEIAFDKNHKIYIVYVENSEDTLELEQSDPRIEAWMKDRLPSSIKPGRFIPQAQQSQSRPIPETASDSRTEKEGSALKRKASDNGEQEPKRPCRSSNRRGHSAGEHSNALLASEDGKDQRYEVEEIIAHRQEEASLRMQWRVKWKGYAEDDNLWLYEEDLGECLELLGEYNKRCGITAQALQETEVVDEPSAKKNQPPKASGAVQLAENLDVLTHLLDEEAVERETQSLLFQEQHGSLIPDCIRFELMQRSMQVLKPIGAAIQQLELLTRAFRQEMCRSLVTAFHWYTQIGPQFTKDLLALHERGGFQELSETIPLALATLVDHVVQYVYRDMQKDFHQRRKNPSKTSRQKAPSKTLREKFPEFDGWKDTHFNPQPIQDHEKLPYDLYGVRLQSARTSSSSRAPIQIPRPRYYGTQKSTTPIPALYLASQGCLESLWSTELLVPHLRLIDDEFSTGRRAFSTESIRERSITRGAILACIAEACGSDGIFASNRMNNFIQSPALLFKDCMHQDSKISAAVLKRREEVLAPLFESIEAHLSLHPGLASKAEQLGLSVQRQMLALHNGEPVEDDNDDNVQSKNAQLLMMPENSAKVCQPKNIPGYVVCFDQCIWGQATNLMDITPSMVGQKASSKPGTTKAAIQKLSLEKKFSPYWSDEVQNAWVELLGDMVDQDPLAWQGEKLGWKKTITFIQELRIPLFQNGLTLLQTINNLVFAGIVSMPSLEEVVDWISETKLGAYKGLQYLNFSVRSREAILFGFASVYWHLNHHLTDADKEVLGFNPLFIEHVLCKLPRWNGRLSKAGALQNLEALGKAAEESANNWLPGQNESDCQAFPFPLIIDQDFLTSVLKDITSV</sequence>
<dbReference type="GO" id="GO:0006338">
    <property type="term" value="P:chromatin remodeling"/>
    <property type="evidence" value="ECO:0007669"/>
    <property type="project" value="UniProtKB-ARBA"/>
</dbReference>
<feature type="domain" description="Chromo" evidence="2">
    <location>
        <begin position="708"/>
        <end position="760"/>
    </location>
</feature>
<protein>
    <recommendedName>
        <fullName evidence="2">Chromo domain-containing protein</fullName>
    </recommendedName>
</protein>
<evidence type="ECO:0000259" key="2">
    <source>
        <dbReference type="PROSITE" id="PS50013"/>
    </source>
</evidence>
<comment type="caution">
    <text evidence="3">The sequence shown here is derived from an EMBL/GenBank/DDBJ whole genome shotgun (WGS) entry which is preliminary data.</text>
</comment>
<keyword evidence="4" id="KW-1185">Reference proteome</keyword>
<organism evidence="3 4">
    <name type="scientific">Agrocybe chaxingu</name>
    <dbReference type="NCBI Taxonomy" id="84603"/>
    <lineage>
        <taxon>Eukaryota</taxon>
        <taxon>Fungi</taxon>
        <taxon>Dikarya</taxon>
        <taxon>Basidiomycota</taxon>
        <taxon>Agaricomycotina</taxon>
        <taxon>Agaricomycetes</taxon>
        <taxon>Agaricomycetidae</taxon>
        <taxon>Agaricales</taxon>
        <taxon>Agaricineae</taxon>
        <taxon>Strophariaceae</taxon>
        <taxon>Agrocybe</taxon>
    </lineage>
</organism>
<dbReference type="OrthoDB" id="2877921at2759"/>
<dbReference type="InterPro" id="IPR016197">
    <property type="entry name" value="Chromo-like_dom_sf"/>
</dbReference>
<dbReference type="CDD" id="cd00024">
    <property type="entry name" value="CD_CSD"/>
    <property type="match status" value="1"/>
</dbReference>
<accession>A0A9W8MX68</accession>
<gene>
    <name evidence="3" type="ORF">NLJ89_g3049</name>
</gene>
<reference evidence="3" key="1">
    <citation type="submission" date="2022-07" db="EMBL/GenBank/DDBJ databases">
        <title>Genome Sequence of Agrocybe chaxingu.</title>
        <authorList>
            <person name="Buettner E."/>
        </authorList>
    </citation>
    <scope>NUCLEOTIDE SEQUENCE</scope>
    <source>
        <strain evidence="3">MP-N11</strain>
    </source>
</reference>
<dbReference type="Pfam" id="PF00385">
    <property type="entry name" value="Chromo"/>
    <property type="match status" value="1"/>
</dbReference>
<dbReference type="SUPFAM" id="SSF54160">
    <property type="entry name" value="Chromo domain-like"/>
    <property type="match status" value="1"/>
</dbReference>
<dbReference type="EMBL" id="JANKHO010000208">
    <property type="protein sequence ID" value="KAJ3513252.1"/>
    <property type="molecule type" value="Genomic_DNA"/>
</dbReference>
<dbReference type="InterPro" id="IPR000953">
    <property type="entry name" value="Chromo/chromo_shadow_dom"/>
</dbReference>
<feature type="compositionally biased region" description="Basic residues" evidence="1">
    <location>
        <begin position="679"/>
        <end position="688"/>
    </location>
</feature>
<feature type="region of interest" description="Disordered" evidence="1">
    <location>
        <begin position="924"/>
        <end position="943"/>
    </location>
</feature>
<dbReference type="Gene3D" id="2.40.50.40">
    <property type="match status" value="1"/>
</dbReference>
<evidence type="ECO:0000313" key="4">
    <source>
        <dbReference type="Proteomes" id="UP001148786"/>
    </source>
</evidence>
<feature type="compositionally biased region" description="Basic and acidic residues" evidence="1">
    <location>
        <begin position="653"/>
        <end position="678"/>
    </location>
</feature>
<dbReference type="InterPro" id="IPR023780">
    <property type="entry name" value="Chromo_domain"/>
</dbReference>
<dbReference type="PROSITE" id="PS50013">
    <property type="entry name" value="CHROMO_2"/>
    <property type="match status" value="1"/>
</dbReference>
<dbReference type="Proteomes" id="UP001148786">
    <property type="component" value="Unassembled WGS sequence"/>
</dbReference>
<name>A0A9W8MX68_9AGAR</name>
<feature type="region of interest" description="Disordered" evidence="1">
    <location>
        <begin position="630"/>
        <end position="703"/>
    </location>
</feature>
<evidence type="ECO:0000313" key="3">
    <source>
        <dbReference type="EMBL" id="KAJ3513252.1"/>
    </source>
</evidence>
<evidence type="ECO:0000256" key="1">
    <source>
        <dbReference type="SAM" id="MobiDB-lite"/>
    </source>
</evidence>